<gene>
    <name evidence="9" type="ORF">PPERSA_06768</name>
</gene>
<dbReference type="Pfam" id="PF00450">
    <property type="entry name" value="Peptidase_S10"/>
    <property type="match status" value="1"/>
</dbReference>
<dbReference type="InParanoid" id="A0A0V0QS29"/>
<dbReference type="PRINTS" id="PR00724">
    <property type="entry name" value="CRBOXYPTASEC"/>
</dbReference>
<dbReference type="OrthoDB" id="312465at2759"/>
<reference evidence="9 10" key="1">
    <citation type="journal article" date="2015" name="Sci. Rep.">
        <title>Genome of the facultative scuticociliatosis pathogen Pseudocohnilembus persalinus provides insight into its virulence through horizontal gene transfer.</title>
        <authorList>
            <person name="Xiong J."/>
            <person name="Wang G."/>
            <person name="Cheng J."/>
            <person name="Tian M."/>
            <person name="Pan X."/>
            <person name="Warren A."/>
            <person name="Jiang C."/>
            <person name="Yuan D."/>
            <person name="Miao W."/>
        </authorList>
    </citation>
    <scope>NUCLEOTIDE SEQUENCE [LARGE SCALE GENOMIC DNA]</scope>
    <source>
        <strain evidence="9">36N120E</strain>
    </source>
</reference>
<comment type="similarity">
    <text evidence="1">Belongs to the peptidase S10 family.</text>
</comment>
<organism evidence="9 10">
    <name type="scientific">Pseudocohnilembus persalinus</name>
    <name type="common">Ciliate</name>
    <dbReference type="NCBI Taxonomy" id="266149"/>
    <lineage>
        <taxon>Eukaryota</taxon>
        <taxon>Sar</taxon>
        <taxon>Alveolata</taxon>
        <taxon>Ciliophora</taxon>
        <taxon>Intramacronucleata</taxon>
        <taxon>Oligohymenophorea</taxon>
        <taxon>Scuticociliatia</taxon>
        <taxon>Philasterida</taxon>
        <taxon>Pseudocohnilembidae</taxon>
        <taxon>Pseudocohnilembus</taxon>
    </lineage>
</organism>
<protein>
    <recommendedName>
        <fullName evidence="11">Carboxypeptidase</fullName>
    </recommendedName>
</protein>
<dbReference type="GO" id="GO:0004185">
    <property type="term" value="F:serine-type carboxypeptidase activity"/>
    <property type="evidence" value="ECO:0007669"/>
    <property type="project" value="InterPro"/>
</dbReference>
<evidence type="ECO:0000256" key="4">
    <source>
        <dbReference type="ARBA" id="ARBA00022729"/>
    </source>
</evidence>
<evidence type="ECO:0000256" key="5">
    <source>
        <dbReference type="ARBA" id="ARBA00022801"/>
    </source>
</evidence>
<feature type="signal peptide" evidence="8">
    <location>
        <begin position="1"/>
        <end position="26"/>
    </location>
</feature>
<dbReference type="SUPFAM" id="SSF53474">
    <property type="entry name" value="alpha/beta-Hydrolases"/>
    <property type="match status" value="1"/>
</dbReference>
<dbReference type="InterPro" id="IPR029058">
    <property type="entry name" value="AB_hydrolase_fold"/>
</dbReference>
<keyword evidence="7" id="KW-1133">Transmembrane helix</keyword>
<feature type="transmembrane region" description="Helical" evidence="7">
    <location>
        <begin position="637"/>
        <end position="662"/>
    </location>
</feature>
<dbReference type="EMBL" id="LDAU01000110">
    <property type="protein sequence ID" value="KRX05134.1"/>
    <property type="molecule type" value="Genomic_DNA"/>
</dbReference>
<keyword evidence="5" id="KW-0378">Hydrolase</keyword>
<keyword evidence="7" id="KW-0472">Membrane</keyword>
<evidence type="ECO:0000313" key="9">
    <source>
        <dbReference type="EMBL" id="KRX05134.1"/>
    </source>
</evidence>
<dbReference type="Gene3D" id="3.40.50.1820">
    <property type="entry name" value="alpha/beta hydrolase"/>
    <property type="match status" value="1"/>
</dbReference>
<sequence>MNQIKKLPIILLLISQFCLLFSSAQSTNCPVKDSLVPVLPFFEGNTQDFPCSYSGFINVKAKSGLFYWYFYNEENPDLPMTLWLNGGPGASSMAGLFDENGPLEIVKVNQKGLSLKVRENNWLQYGHLLYVDQPVGTGFSYTKDGEYIGTEDEVAQDFIKFLEGFVNIHTETADMQWNFFGESYGGKYTPAISQAILRSTNPPIQLNKIALIDPLVFGLLQKTSTRNELYGGLGIMDPQQLYQFNSLQQKCAKGINADSKDQTQLCVTVEDYMENQTQINDLNISQNPIIEDYVDQYFNQQPYEISQKIVQSLHIENSSKKSPKIFGSDPQVYQAFSKTNDIYGNESLSQIYEIMYTFERPLMIMEGVFDSLDGILGPEFYKDYLVSEISNRQQIKYVNSQGECASYGYIQQNQGTKDGKKFDFKLVAVQDAGHMIPKDQLLASNFILDNYYNDGQFCDEQCDCTESTSTDLIQDLLNECNGQEYVPSTQSCKCGKDYFLADCSQKITKISVKKPLIDQAKLGWNYYMIQDIQDIIDDGNNVIAIGRNQGYEIQVAYYTFVDDENYSQQEPLSIQYYQQLQEIYIHIDEYKKNVANILGVYLKQDNKSQDIVRNKINESILIQAQFQNYSTDFKEHYFLIKGVGGFCFFICLLLVGIGFFVYSFNLYNKTKKQYQAKNYTVLTD</sequence>
<dbReference type="PANTHER" id="PTHR11802:SF3">
    <property type="entry name" value="RETINOID-INDUCIBLE SERINE CARBOXYPEPTIDASE"/>
    <property type="match status" value="1"/>
</dbReference>
<evidence type="ECO:0000256" key="7">
    <source>
        <dbReference type="SAM" id="Phobius"/>
    </source>
</evidence>
<dbReference type="InterPro" id="IPR001563">
    <property type="entry name" value="Peptidase_S10"/>
</dbReference>
<feature type="chain" id="PRO_5006867579" description="Carboxypeptidase" evidence="8">
    <location>
        <begin position="27"/>
        <end position="684"/>
    </location>
</feature>
<keyword evidence="7" id="KW-0812">Transmembrane</keyword>
<evidence type="ECO:0000256" key="8">
    <source>
        <dbReference type="SAM" id="SignalP"/>
    </source>
</evidence>
<dbReference type="Proteomes" id="UP000054937">
    <property type="component" value="Unassembled WGS sequence"/>
</dbReference>
<keyword evidence="10" id="KW-1185">Reference proteome</keyword>
<keyword evidence="2" id="KW-0121">Carboxypeptidase</keyword>
<accession>A0A0V0QS29</accession>
<dbReference type="GO" id="GO:0006508">
    <property type="term" value="P:proteolysis"/>
    <property type="evidence" value="ECO:0007669"/>
    <property type="project" value="UniProtKB-KW"/>
</dbReference>
<dbReference type="OMA" id="IHIDEYK"/>
<evidence type="ECO:0000256" key="1">
    <source>
        <dbReference type="ARBA" id="ARBA00009431"/>
    </source>
</evidence>
<comment type="caution">
    <text evidence="9">The sequence shown here is derived from an EMBL/GenBank/DDBJ whole genome shotgun (WGS) entry which is preliminary data.</text>
</comment>
<evidence type="ECO:0000313" key="10">
    <source>
        <dbReference type="Proteomes" id="UP000054937"/>
    </source>
</evidence>
<evidence type="ECO:0008006" key="11">
    <source>
        <dbReference type="Google" id="ProtNLM"/>
    </source>
</evidence>
<keyword evidence="3" id="KW-0645">Protease</keyword>
<keyword evidence="6" id="KW-0325">Glycoprotein</keyword>
<evidence type="ECO:0000256" key="3">
    <source>
        <dbReference type="ARBA" id="ARBA00022670"/>
    </source>
</evidence>
<evidence type="ECO:0000256" key="2">
    <source>
        <dbReference type="ARBA" id="ARBA00022645"/>
    </source>
</evidence>
<dbReference type="AlphaFoldDB" id="A0A0V0QS29"/>
<name>A0A0V0QS29_PSEPJ</name>
<keyword evidence="4 8" id="KW-0732">Signal</keyword>
<proteinExistence type="inferred from homology"/>
<dbReference type="PANTHER" id="PTHR11802">
    <property type="entry name" value="SERINE PROTEASE FAMILY S10 SERINE CARBOXYPEPTIDASE"/>
    <property type="match status" value="1"/>
</dbReference>
<evidence type="ECO:0000256" key="6">
    <source>
        <dbReference type="ARBA" id="ARBA00023180"/>
    </source>
</evidence>